<dbReference type="Pfam" id="PF11887">
    <property type="entry name" value="Mce4_CUP1"/>
    <property type="match status" value="1"/>
</dbReference>
<dbReference type="EMBL" id="JBHUFB010000012">
    <property type="protein sequence ID" value="MFD1813562.1"/>
    <property type="molecule type" value="Genomic_DNA"/>
</dbReference>
<feature type="transmembrane region" description="Helical" evidence="1">
    <location>
        <begin position="12"/>
        <end position="32"/>
    </location>
</feature>
<keyword evidence="1" id="KW-1133">Transmembrane helix</keyword>
<comment type="caution">
    <text evidence="4">The sequence shown here is derived from an EMBL/GenBank/DDBJ whole genome shotgun (WGS) entry which is preliminary data.</text>
</comment>
<feature type="domain" description="Mce/MlaD" evidence="2">
    <location>
        <begin position="40"/>
        <end position="114"/>
    </location>
</feature>
<keyword evidence="1" id="KW-0472">Membrane</keyword>
<dbReference type="InterPro" id="IPR005693">
    <property type="entry name" value="Mce"/>
</dbReference>
<dbReference type="Proteomes" id="UP001597286">
    <property type="component" value="Unassembled WGS sequence"/>
</dbReference>
<evidence type="ECO:0000256" key="1">
    <source>
        <dbReference type="SAM" id="Phobius"/>
    </source>
</evidence>
<dbReference type="InterPro" id="IPR003399">
    <property type="entry name" value="Mce/MlaD"/>
</dbReference>
<dbReference type="NCBIfam" id="TIGR00996">
    <property type="entry name" value="Mtu_fam_mce"/>
    <property type="match status" value="1"/>
</dbReference>
<dbReference type="InterPro" id="IPR024516">
    <property type="entry name" value="Mce_C"/>
</dbReference>
<accession>A0ABW4P4W3</accession>
<dbReference type="RefSeq" id="WP_378486071.1">
    <property type="nucleotide sequence ID" value="NZ_JBHUFB010000012.1"/>
</dbReference>
<dbReference type="Pfam" id="PF02470">
    <property type="entry name" value="MlaD"/>
    <property type="match status" value="1"/>
</dbReference>
<name>A0ABW4P4W3_9NOCA</name>
<keyword evidence="1" id="KW-0812">Transmembrane</keyword>
<protein>
    <submittedName>
        <fullName evidence="4">MCE family protein</fullName>
    </submittedName>
</protein>
<gene>
    <name evidence="4" type="ORF">ACFSJG_15180</name>
</gene>
<feature type="domain" description="Mammalian cell entry C-terminal" evidence="3">
    <location>
        <begin position="119"/>
        <end position="304"/>
    </location>
</feature>
<evidence type="ECO:0000313" key="4">
    <source>
        <dbReference type="EMBL" id="MFD1813562.1"/>
    </source>
</evidence>
<evidence type="ECO:0000259" key="2">
    <source>
        <dbReference type="Pfam" id="PF02470"/>
    </source>
</evidence>
<evidence type="ECO:0000259" key="3">
    <source>
        <dbReference type="Pfam" id="PF11887"/>
    </source>
</evidence>
<reference evidence="5" key="1">
    <citation type="journal article" date="2019" name="Int. J. Syst. Evol. Microbiol.">
        <title>The Global Catalogue of Microorganisms (GCM) 10K type strain sequencing project: providing services to taxonomists for standard genome sequencing and annotation.</title>
        <authorList>
            <consortium name="The Broad Institute Genomics Platform"/>
            <consortium name="The Broad Institute Genome Sequencing Center for Infectious Disease"/>
            <person name="Wu L."/>
            <person name="Ma J."/>
        </authorList>
    </citation>
    <scope>NUCLEOTIDE SEQUENCE [LARGE SCALE GENOMIC DNA]</scope>
    <source>
        <strain evidence="5">DT72</strain>
    </source>
</reference>
<evidence type="ECO:0000313" key="5">
    <source>
        <dbReference type="Proteomes" id="UP001597286"/>
    </source>
</evidence>
<dbReference type="PRINTS" id="PR01782">
    <property type="entry name" value="MCEVIRFACTOR"/>
</dbReference>
<organism evidence="4 5">
    <name type="scientific">Rhodococcus gannanensis</name>
    <dbReference type="NCBI Taxonomy" id="1960308"/>
    <lineage>
        <taxon>Bacteria</taxon>
        <taxon>Bacillati</taxon>
        <taxon>Actinomycetota</taxon>
        <taxon>Actinomycetes</taxon>
        <taxon>Mycobacteriales</taxon>
        <taxon>Nocardiaceae</taxon>
        <taxon>Rhodococcus</taxon>
    </lineage>
</organism>
<dbReference type="InterPro" id="IPR052336">
    <property type="entry name" value="MlaD_Phospholipid_Transporter"/>
</dbReference>
<dbReference type="PANTHER" id="PTHR33371">
    <property type="entry name" value="INTERMEMBRANE PHOSPHOLIPID TRANSPORT SYSTEM BINDING PROTEIN MLAD-RELATED"/>
    <property type="match status" value="1"/>
</dbReference>
<keyword evidence="5" id="KW-1185">Reference proteome</keyword>
<proteinExistence type="predicted"/>
<sequence>MTADDAQRRLLRRGIVGVAVAIAVVLTGLQYADLQFLKAGVGYRAVFADAGGLLPGDDVEIAGITSGSVDDIEVDGDRVVVSFTLDADASPGDRTTAAIKTHTILGRKSLAVVPDGASRMPVGGTIPLDRTTSPYSLTDALGDLTGTVHDLDTDALNSALDAMSGALTDTPVPLGEAASGITALTEVLNARDTELLELLKKARSVTTVLAERGDQINALLLDGNDLLGELERRRDAITELVANVSAVSRQLTGLVADNEAQLAPVLTKLDAVTALLVRNRDSIAGAVEGLGPYATSLGEAVGSGPYFQAYVQNYAAGEFLSPLMSALVNPGQLPKDLQALMDPPPSVEFKDTVNPR</sequence>
<dbReference type="PANTHER" id="PTHR33371:SF18">
    <property type="entry name" value="MCE-FAMILY PROTEIN MCE3C"/>
    <property type="match status" value="1"/>
</dbReference>